<dbReference type="EMBL" id="VHQG01000002">
    <property type="protein sequence ID" value="TPW75635.1"/>
    <property type="molecule type" value="Genomic_DNA"/>
</dbReference>
<evidence type="ECO:0000313" key="1">
    <source>
        <dbReference type="EMBL" id="TPW75635.1"/>
    </source>
</evidence>
<evidence type="ECO:0000313" key="2">
    <source>
        <dbReference type="Proteomes" id="UP000316252"/>
    </source>
</evidence>
<gene>
    <name evidence="1" type="ORF">FJ657_07065</name>
</gene>
<reference evidence="1 2" key="1">
    <citation type="submission" date="2019-06" db="EMBL/GenBank/DDBJ databases">
        <authorList>
            <person name="Li F."/>
        </authorList>
    </citation>
    <scope>NUCLEOTIDE SEQUENCE [LARGE SCALE GENOMIC DNA]</scope>
    <source>
        <strain evidence="1 2">10F1D-1</strain>
    </source>
</reference>
<accession>A0A506Y0V1</accession>
<dbReference type="AlphaFoldDB" id="A0A506Y0V1"/>
<keyword evidence="2" id="KW-1185">Reference proteome</keyword>
<evidence type="ECO:0008006" key="3">
    <source>
        <dbReference type="Google" id="ProtNLM"/>
    </source>
</evidence>
<name>A0A506Y0V1_9MICO</name>
<proteinExistence type="predicted"/>
<dbReference type="OrthoDB" id="5118185at2"/>
<sequence length="217" mass="24293">MAWFRRRRRADLGTFEPPAPLPPTPIDQVLADGLLLARSAVRMAVKNLLIVAALRDRRDYDLEVLRLGAREEYLLLARHNVDQAKRIEADRAPRRAPGAEAPARRRFPGGKLVEEDELHRRGPQQLRLLANALAIVADDADAIDAVIEEARTEAWAEVSQALDRRLAEVPSSADAEYLRDREARIRALVEVDLSELDIQAAEARVMAEWSDDPEASA</sequence>
<protein>
    <recommendedName>
        <fullName evidence="3">Asparagine synthase</fullName>
    </recommendedName>
</protein>
<dbReference type="Proteomes" id="UP000316252">
    <property type="component" value="Unassembled WGS sequence"/>
</dbReference>
<comment type="caution">
    <text evidence="1">The sequence shown here is derived from an EMBL/GenBank/DDBJ whole genome shotgun (WGS) entry which is preliminary data.</text>
</comment>
<organism evidence="1 2">
    <name type="scientific">Schumannella soli</name>
    <dbReference type="NCBI Taxonomy" id="2590779"/>
    <lineage>
        <taxon>Bacteria</taxon>
        <taxon>Bacillati</taxon>
        <taxon>Actinomycetota</taxon>
        <taxon>Actinomycetes</taxon>
        <taxon>Micrococcales</taxon>
        <taxon>Microbacteriaceae</taxon>
        <taxon>Schumannella</taxon>
    </lineage>
</organism>
<dbReference type="RefSeq" id="WP_141162995.1">
    <property type="nucleotide sequence ID" value="NZ_VHQG01000002.1"/>
</dbReference>